<evidence type="ECO:0000256" key="1">
    <source>
        <dbReference type="SAM" id="MobiDB-lite"/>
    </source>
</evidence>
<dbReference type="Proteomes" id="UP000187209">
    <property type="component" value="Unassembled WGS sequence"/>
</dbReference>
<reference evidence="2 3" key="1">
    <citation type="submission" date="2016-11" db="EMBL/GenBank/DDBJ databases">
        <title>The macronuclear genome of Stentor coeruleus: a giant cell with tiny introns.</title>
        <authorList>
            <person name="Slabodnick M."/>
            <person name="Ruby J.G."/>
            <person name="Reiff S.B."/>
            <person name="Swart E.C."/>
            <person name="Gosai S."/>
            <person name="Prabakaran S."/>
            <person name="Witkowska E."/>
            <person name="Larue G.E."/>
            <person name="Fisher S."/>
            <person name="Freeman R.M."/>
            <person name="Gunawardena J."/>
            <person name="Chu W."/>
            <person name="Stover N.A."/>
            <person name="Gregory B.D."/>
            <person name="Nowacki M."/>
            <person name="Derisi J."/>
            <person name="Roy S.W."/>
            <person name="Marshall W.F."/>
            <person name="Sood P."/>
        </authorList>
    </citation>
    <scope>NUCLEOTIDE SEQUENCE [LARGE SCALE GENOMIC DNA]</scope>
    <source>
        <strain evidence="2">WM001</strain>
    </source>
</reference>
<dbReference type="EMBL" id="MPUH01000612">
    <property type="protein sequence ID" value="OMJ76775.1"/>
    <property type="molecule type" value="Genomic_DNA"/>
</dbReference>
<proteinExistence type="predicted"/>
<sequence>MVSRVETRKKKEILLMSSNSSYTDEQYGAVYDISRPSDTEDNMWCEIKITFVKADISQTEYLTYDKTVSNLYDSVEEILNSLKRFLDKTNFHIVHMYLLDVTRTEYMIRISNLPIFQSLRPLVPRDVKYKRKENTELRLRYKELSGTEIGNQLIHLMKAYEANDYGDSLADALNLVFIQKINISLLIHQVACEHAIMSMRKSLDVPFSEEEVKKPIRKSDNTAEIEMKINEIITKKDKGRDSRDSGRGSNKEKVEEPKKFSFRDACECVVV</sequence>
<evidence type="ECO:0000313" key="3">
    <source>
        <dbReference type="Proteomes" id="UP000187209"/>
    </source>
</evidence>
<dbReference type="OrthoDB" id="324683at2759"/>
<protein>
    <submittedName>
        <fullName evidence="2">Uncharacterized protein</fullName>
    </submittedName>
</protein>
<gene>
    <name evidence="2" type="ORF">SteCoe_23791</name>
</gene>
<evidence type="ECO:0000313" key="2">
    <source>
        <dbReference type="EMBL" id="OMJ76775.1"/>
    </source>
</evidence>
<accession>A0A1R2BJJ2</accession>
<name>A0A1R2BJJ2_9CILI</name>
<organism evidence="2 3">
    <name type="scientific">Stentor coeruleus</name>
    <dbReference type="NCBI Taxonomy" id="5963"/>
    <lineage>
        <taxon>Eukaryota</taxon>
        <taxon>Sar</taxon>
        <taxon>Alveolata</taxon>
        <taxon>Ciliophora</taxon>
        <taxon>Postciliodesmatophora</taxon>
        <taxon>Heterotrichea</taxon>
        <taxon>Heterotrichida</taxon>
        <taxon>Stentoridae</taxon>
        <taxon>Stentor</taxon>
    </lineage>
</organism>
<feature type="region of interest" description="Disordered" evidence="1">
    <location>
        <begin position="233"/>
        <end position="259"/>
    </location>
</feature>
<dbReference type="AlphaFoldDB" id="A0A1R2BJJ2"/>
<keyword evidence="3" id="KW-1185">Reference proteome</keyword>
<comment type="caution">
    <text evidence="2">The sequence shown here is derived from an EMBL/GenBank/DDBJ whole genome shotgun (WGS) entry which is preliminary data.</text>
</comment>